<dbReference type="SUPFAM" id="SSF56524">
    <property type="entry name" value="Oxidoreductase molybdopterin-binding domain"/>
    <property type="match status" value="1"/>
</dbReference>
<keyword evidence="2" id="KW-0472">Membrane</keyword>
<keyword evidence="2" id="KW-1133">Transmembrane helix</keyword>
<name>A0ABN1H229_9ACTN</name>
<dbReference type="PANTHER" id="PTHR19372">
    <property type="entry name" value="SULFITE REDUCTASE"/>
    <property type="match status" value="1"/>
</dbReference>
<feature type="region of interest" description="Disordered" evidence="1">
    <location>
        <begin position="533"/>
        <end position="556"/>
    </location>
</feature>
<dbReference type="Pfam" id="PF00174">
    <property type="entry name" value="Oxidored_molyb"/>
    <property type="match status" value="1"/>
</dbReference>
<feature type="transmembrane region" description="Helical" evidence="2">
    <location>
        <begin position="67"/>
        <end position="86"/>
    </location>
</feature>
<accession>A0ABN1H229</accession>
<dbReference type="InterPro" id="IPR014756">
    <property type="entry name" value="Ig_E-set"/>
</dbReference>
<dbReference type="InterPro" id="IPR036374">
    <property type="entry name" value="OxRdtase_Mopterin-bd_sf"/>
</dbReference>
<dbReference type="EMBL" id="BAAAHE010000027">
    <property type="protein sequence ID" value="GAA0626778.1"/>
    <property type="molecule type" value="Genomic_DNA"/>
</dbReference>
<comment type="caution">
    <text evidence="4">The sequence shown here is derived from an EMBL/GenBank/DDBJ whole genome shotgun (WGS) entry which is preliminary data.</text>
</comment>
<feature type="domain" description="Oxidoreductase molybdopterin-binding" evidence="3">
    <location>
        <begin position="278"/>
        <end position="430"/>
    </location>
</feature>
<dbReference type="SUPFAM" id="SSF81296">
    <property type="entry name" value="E set domains"/>
    <property type="match status" value="1"/>
</dbReference>
<evidence type="ECO:0000313" key="4">
    <source>
        <dbReference type="EMBL" id="GAA0626778.1"/>
    </source>
</evidence>
<evidence type="ECO:0000256" key="1">
    <source>
        <dbReference type="SAM" id="MobiDB-lite"/>
    </source>
</evidence>
<sequence length="556" mass="58883">MTLRARAEGAAGGVLAAFAGVGAAEGVATAIAGPSPVVAVGTWAIDTAPAWLREWAIRTFGVDDKQVLVTGMLATIALLAALAGAVGVTRRALAVGMSIGVGLVGVLAVATVRGVDDPALVRITPALVALIVSTGGLVLLLEALDRAEAGETAPVEPAPVEPAPVGLGARVTPREPVVVVDEPERPAVMVPSRRPLALAAGLDRRTFLTAAGGVAAVGVAGGVLWKFGEESYATSGLFALPRPASPATPVRRADFSIPGLTSYFTPNDDFYRIDTALVVPRLSHETWKLTITGMVDRPVTLTFDDLLKAPLIERDVTLMCVSNEVGGYYNGTARWLGVRVADVLASVGIRPEADAVKSTSADGWTCGTPLSALTDPNRDAMFAIGMNGQPLPYDHGFPVRMVVPGLYGFVSATKWLTTFEVTRFDEFRAYWTSRGWSEQAPVKTQSRIEVPRPYSDVAAGTTQLAGMAWAVHRGVRKVEVLIDGKPYVAELAPWDNPDTWRQWRLRGWEATPGDYTVAVRATDARGEVQTAKKARPDPDGATGWHTVRITVPDSAR</sequence>
<protein>
    <submittedName>
        <fullName evidence="4">Sulfite oxidase</fullName>
    </submittedName>
</protein>
<keyword evidence="5" id="KW-1185">Reference proteome</keyword>
<dbReference type="Gene3D" id="2.60.40.650">
    <property type="match status" value="1"/>
</dbReference>
<dbReference type="Gene3D" id="3.90.420.10">
    <property type="entry name" value="Oxidoreductase, molybdopterin-binding domain"/>
    <property type="match status" value="1"/>
</dbReference>
<feature type="transmembrane region" description="Helical" evidence="2">
    <location>
        <begin position="119"/>
        <end position="141"/>
    </location>
</feature>
<dbReference type="Proteomes" id="UP001500957">
    <property type="component" value="Unassembled WGS sequence"/>
</dbReference>
<dbReference type="RefSeq" id="WP_344606678.1">
    <property type="nucleotide sequence ID" value="NZ_BAAAHE010000027.1"/>
</dbReference>
<organism evidence="4 5">
    <name type="scientific">Sporichthya brevicatena</name>
    <dbReference type="NCBI Taxonomy" id="171442"/>
    <lineage>
        <taxon>Bacteria</taxon>
        <taxon>Bacillati</taxon>
        <taxon>Actinomycetota</taxon>
        <taxon>Actinomycetes</taxon>
        <taxon>Sporichthyales</taxon>
        <taxon>Sporichthyaceae</taxon>
        <taxon>Sporichthya</taxon>
    </lineage>
</organism>
<gene>
    <name evidence="4" type="ORF">GCM10009547_32830</name>
</gene>
<dbReference type="InterPro" id="IPR000572">
    <property type="entry name" value="OxRdtase_Mopterin-bd_dom"/>
</dbReference>
<evidence type="ECO:0000259" key="3">
    <source>
        <dbReference type="Pfam" id="PF00174"/>
    </source>
</evidence>
<feature type="transmembrane region" description="Helical" evidence="2">
    <location>
        <begin position="206"/>
        <end position="225"/>
    </location>
</feature>
<evidence type="ECO:0000256" key="2">
    <source>
        <dbReference type="SAM" id="Phobius"/>
    </source>
</evidence>
<keyword evidence="2" id="KW-0812">Transmembrane</keyword>
<reference evidence="4 5" key="1">
    <citation type="journal article" date="2019" name="Int. J. Syst. Evol. Microbiol.">
        <title>The Global Catalogue of Microorganisms (GCM) 10K type strain sequencing project: providing services to taxonomists for standard genome sequencing and annotation.</title>
        <authorList>
            <consortium name="The Broad Institute Genomics Platform"/>
            <consortium name="The Broad Institute Genome Sequencing Center for Infectious Disease"/>
            <person name="Wu L."/>
            <person name="Ma J."/>
        </authorList>
    </citation>
    <scope>NUCLEOTIDE SEQUENCE [LARGE SCALE GENOMIC DNA]</scope>
    <source>
        <strain evidence="4 5">JCM 10671</strain>
    </source>
</reference>
<feature type="transmembrane region" description="Helical" evidence="2">
    <location>
        <begin position="93"/>
        <end position="113"/>
    </location>
</feature>
<proteinExistence type="predicted"/>
<evidence type="ECO:0000313" key="5">
    <source>
        <dbReference type="Proteomes" id="UP001500957"/>
    </source>
</evidence>
<dbReference type="PANTHER" id="PTHR19372:SF7">
    <property type="entry name" value="SULFITE OXIDASE, MITOCHONDRIAL"/>
    <property type="match status" value="1"/>
</dbReference>